<organism evidence="8 9">
    <name type="scientific">Stylonychia lemnae</name>
    <name type="common">Ciliate</name>
    <dbReference type="NCBI Taxonomy" id="5949"/>
    <lineage>
        <taxon>Eukaryota</taxon>
        <taxon>Sar</taxon>
        <taxon>Alveolata</taxon>
        <taxon>Ciliophora</taxon>
        <taxon>Intramacronucleata</taxon>
        <taxon>Spirotrichea</taxon>
        <taxon>Stichotrichia</taxon>
        <taxon>Sporadotrichida</taxon>
        <taxon>Oxytrichidae</taxon>
        <taxon>Stylonychinae</taxon>
        <taxon>Stylonychia</taxon>
    </lineage>
</organism>
<keyword evidence="9" id="KW-1185">Reference proteome</keyword>
<feature type="region of interest" description="Disordered" evidence="5">
    <location>
        <begin position="37"/>
        <end position="58"/>
    </location>
</feature>
<feature type="transmembrane region" description="Helical" evidence="6">
    <location>
        <begin position="207"/>
        <end position="229"/>
    </location>
</feature>
<keyword evidence="2 6" id="KW-0812">Transmembrane</keyword>
<dbReference type="InParanoid" id="A0A078BE85"/>
<feature type="domain" description="EamA" evidence="7">
    <location>
        <begin position="251"/>
        <end position="382"/>
    </location>
</feature>
<comment type="subcellular location">
    <subcellularLocation>
        <location evidence="1">Membrane</location>
        <topology evidence="1">Multi-pass membrane protein</topology>
    </subcellularLocation>
</comment>
<reference evidence="8 9" key="1">
    <citation type="submission" date="2014-06" db="EMBL/GenBank/DDBJ databases">
        <authorList>
            <person name="Swart Estienne"/>
        </authorList>
    </citation>
    <scope>NUCLEOTIDE SEQUENCE [LARGE SCALE GENOMIC DNA]</scope>
    <source>
        <strain evidence="8 9">130c</strain>
    </source>
</reference>
<evidence type="ECO:0000256" key="5">
    <source>
        <dbReference type="SAM" id="MobiDB-lite"/>
    </source>
</evidence>
<feature type="domain" description="EamA" evidence="7">
    <location>
        <begin position="88"/>
        <end position="223"/>
    </location>
</feature>
<proteinExistence type="predicted"/>
<evidence type="ECO:0000256" key="3">
    <source>
        <dbReference type="ARBA" id="ARBA00022989"/>
    </source>
</evidence>
<feature type="transmembrane region" description="Helical" evidence="6">
    <location>
        <begin position="155"/>
        <end position="173"/>
    </location>
</feature>
<dbReference type="InterPro" id="IPR000620">
    <property type="entry name" value="EamA_dom"/>
</dbReference>
<evidence type="ECO:0000256" key="6">
    <source>
        <dbReference type="SAM" id="Phobius"/>
    </source>
</evidence>
<feature type="transmembrane region" description="Helical" evidence="6">
    <location>
        <begin position="282"/>
        <end position="301"/>
    </location>
</feature>
<dbReference type="InterPro" id="IPR037185">
    <property type="entry name" value="EmrE-like"/>
</dbReference>
<dbReference type="OrthoDB" id="306876at2759"/>
<dbReference type="AlphaFoldDB" id="A0A078BE85"/>
<feature type="transmembrane region" description="Helical" evidence="6">
    <location>
        <begin position="89"/>
        <end position="106"/>
    </location>
</feature>
<evidence type="ECO:0000256" key="1">
    <source>
        <dbReference type="ARBA" id="ARBA00004141"/>
    </source>
</evidence>
<keyword evidence="3 6" id="KW-1133">Transmembrane helix</keyword>
<name>A0A078BE85_STYLE</name>
<dbReference type="PANTHER" id="PTHR22911">
    <property type="entry name" value="ACYL-MALONYL CONDENSING ENZYME-RELATED"/>
    <property type="match status" value="1"/>
</dbReference>
<gene>
    <name evidence="8" type="primary">Contig10400.g11089</name>
    <name evidence="8" type="ORF">STYLEM_21029</name>
</gene>
<dbReference type="EMBL" id="CCKQ01019835">
    <property type="protein sequence ID" value="CDW91868.1"/>
    <property type="molecule type" value="Genomic_DNA"/>
</dbReference>
<dbReference type="SUPFAM" id="SSF103481">
    <property type="entry name" value="Multidrug resistance efflux transporter EmrE"/>
    <property type="match status" value="2"/>
</dbReference>
<feature type="compositionally biased region" description="Basic and acidic residues" evidence="5">
    <location>
        <begin position="43"/>
        <end position="58"/>
    </location>
</feature>
<dbReference type="Proteomes" id="UP000039865">
    <property type="component" value="Unassembled WGS sequence"/>
</dbReference>
<sequence length="393" mass="44333">MKDQVINSCYQGAQDSERQQTKQYYYQSVDHKFDYSEDENDDIDHTTEASDDTKNQNDFQKMDIVKQNQVLNEQYPGLIKLFDLNRAKGQLWMMIAALMTTIMNLIIKEQSKTSKVNVLQAVIVRSLFLAAGCYAHLKKDGKNVIDFPQPLGKYIFMRAVFGFCGSTCFYVAIDYLNLSMAVSLYYTSPIITATICYFLLGEKLGRLEIVGIFSAMFGVLLLTQPYLIFTNPDTSPHMTRVKQPIDNKFLTGVFFAIFGSFNNALVFLVCRKIGKDIHQSIHPFYFAMMSAVGATLALFLSNIPSYPLSRSDFIMLSLCGLCSWVQQEGQSISLQYEKAARSAAINYLVVFNSFVIDALLFGETVKTSDLLGALFIIFFTLLNAILKCFGKAN</sequence>
<keyword evidence="4 6" id="KW-0472">Membrane</keyword>
<evidence type="ECO:0000259" key="7">
    <source>
        <dbReference type="Pfam" id="PF00892"/>
    </source>
</evidence>
<feature type="transmembrane region" description="Helical" evidence="6">
    <location>
        <begin position="370"/>
        <end position="389"/>
    </location>
</feature>
<dbReference type="Pfam" id="PF00892">
    <property type="entry name" value="EamA"/>
    <property type="match status" value="2"/>
</dbReference>
<evidence type="ECO:0000256" key="2">
    <source>
        <dbReference type="ARBA" id="ARBA00022692"/>
    </source>
</evidence>
<feature type="transmembrane region" description="Helical" evidence="6">
    <location>
        <begin position="249"/>
        <end position="270"/>
    </location>
</feature>
<feature type="transmembrane region" description="Helical" evidence="6">
    <location>
        <begin position="179"/>
        <end position="200"/>
    </location>
</feature>
<dbReference type="OMA" id="IEYFTKY"/>
<evidence type="ECO:0000256" key="4">
    <source>
        <dbReference type="ARBA" id="ARBA00023136"/>
    </source>
</evidence>
<evidence type="ECO:0000313" key="8">
    <source>
        <dbReference type="EMBL" id="CDW91868.1"/>
    </source>
</evidence>
<accession>A0A078BE85</accession>
<dbReference type="PANTHER" id="PTHR22911:SF6">
    <property type="entry name" value="SOLUTE CARRIER FAMILY 35 MEMBER G1"/>
    <property type="match status" value="1"/>
</dbReference>
<protein>
    <submittedName>
        <fullName evidence="8">Drug metabolite transporter permease</fullName>
    </submittedName>
</protein>
<dbReference type="GO" id="GO:0016020">
    <property type="term" value="C:membrane"/>
    <property type="evidence" value="ECO:0007669"/>
    <property type="project" value="UniProtKB-SubCell"/>
</dbReference>
<evidence type="ECO:0000313" key="9">
    <source>
        <dbReference type="Proteomes" id="UP000039865"/>
    </source>
</evidence>